<proteinExistence type="predicted"/>
<dbReference type="EMBL" id="AZEQ01000013">
    <property type="protein sequence ID" value="KRL25212.1"/>
    <property type="molecule type" value="Genomic_DNA"/>
</dbReference>
<dbReference type="SUPFAM" id="SSF56024">
    <property type="entry name" value="Phospholipase D/nuclease"/>
    <property type="match status" value="1"/>
</dbReference>
<gene>
    <name evidence="4" type="ORF">FC47_GL000475</name>
</gene>
<dbReference type="PROSITE" id="PS50035">
    <property type="entry name" value="PLD"/>
    <property type="match status" value="1"/>
</dbReference>
<accession>A0A0R1NZW2</accession>
<feature type="coiled-coil region" evidence="1">
    <location>
        <begin position="686"/>
        <end position="713"/>
    </location>
</feature>
<comment type="caution">
    <text evidence="4">The sequence shown here is derived from an EMBL/GenBank/DDBJ whole genome shotgun (WGS) entry which is preliminary data.</text>
</comment>
<dbReference type="PATRIC" id="fig|1423771.3.peg.484"/>
<dbReference type="InterPro" id="IPR025202">
    <property type="entry name" value="PLD-like_dom"/>
</dbReference>
<dbReference type="GO" id="GO:0003824">
    <property type="term" value="F:catalytic activity"/>
    <property type="evidence" value="ECO:0007669"/>
    <property type="project" value="InterPro"/>
</dbReference>
<sequence length="756" mass="88580">MVQSKKTIMNEGTMLTIYDLKKQTMLTQPEFFDLTTAYDTLSGVSFVGSFKIIEQELLPRFKQIKLILGMEDQKTGQNLNQFFDLSRRTKELKNASEEFLRRITDETLQLHFTKDHLFHSKYFIFENETQFAIFNGSMNLTDKALHDNHEMMWLYTGDKSVAADQAIYQAHQQLFEQNFNQDSTEYLSRKLINQLHDKSVDEIAAVLTEATFEQLDNKSIQVHVKDIEQVVDEAKREQISYAVKPEVVQTVSTIYTVKGNRRRNKEQAKSTVKQLVYRTFKKAHSEEADASELYPRPMWSYQSDQLIVQDQADGLYHPLTITDDLVTRADVENFVKIIKSFRYNKIKDESQQALSAFVYLMTAPLIWKIRALYRDSNFSKSPDQVPVSMVLIGRGTTGKTLLVRDYFKPFIGDDSPSVQYVQINQGNGAHTNRAVEFLGSYLQSKRFVSPMIIDELNENFLHSKVATNAIKQWSNTLTDIHNVNVFAMNHNAGDRTINNLEEITKRVYYLSFEAGWKDPKQQRYDYNILVNSVNDHIYRWMTWHLNERLNDLTGQEEERLVQDYLYLTKELLNELLTRFGLADELADLIWQNYDYKVDRNRLTWKMLIKDDNFEHVAFTEGDDQRFSVSKAIFNNLKGSTYENINQTLDNYYNMFPRESGVALDQYDNGMVLDIDRFDHFVGEPLIRRYYEQLHQKENQQDQLTQLLKAQAQQSAKQAARQEKHDEMMLKAMEQLAAKKQQPKHRGIWSRWFKGDD</sequence>
<evidence type="ECO:0000256" key="2">
    <source>
        <dbReference type="SAM" id="MobiDB-lite"/>
    </source>
</evidence>
<evidence type="ECO:0000313" key="4">
    <source>
        <dbReference type="EMBL" id="KRL25212.1"/>
    </source>
</evidence>
<dbReference type="Proteomes" id="UP000050901">
    <property type="component" value="Unassembled WGS sequence"/>
</dbReference>
<dbReference type="InterPro" id="IPR001736">
    <property type="entry name" value="PLipase_D/transphosphatidylase"/>
</dbReference>
<evidence type="ECO:0000313" key="5">
    <source>
        <dbReference type="Proteomes" id="UP000050901"/>
    </source>
</evidence>
<organism evidence="4 5">
    <name type="scientific">Limosilactobacillus mucosae DSM 13345</name>
    <dbReference type="NCBI Taxonomy" id="1423771"/>
    <lineage>
        <taxon>Bacteria</taxon>
        <taxon>Bacillati</taxon>
        <taxon>Bacillota</taxon>
        <taxon>Bacilli</taxon>
        <taxon>Lactobacillales</taxon>
        <taxon>Lactobacillaceae</taxon>
        <taxon>Limosilactobacillus</taxon>
    </lineage>
</organism>
<dbReference type="Gene3D" id="3.30.870.10">
    <property type="entry name" value="Endonuclease Chain A"/>
    <property type="match status" value="1"/>
</dbReference>
<reference evidence="4 5" key="1">
    <citation type="journal article" date="2015" name="Genome Announc.">
        <title>Expanding the biotechnology potential of lactobacilli through comparative genomics of 213 strains and associated genera.</title>
        <authorList>
            <person name="Sun Z."/>
            <person name="Harris H.M."/>
            <person name="McCann A."/>
            <person name="Guo C."/>
            <person name="Argimon S."/>
            <person name="Zhang W."/>
            <person name="Yang X."/>
            <person name="Jeffery I.B."/>
            <person name="Cooney J.C."/>
            <person name="Kagawa T.F."/>
            <person name="Liu W."/>
            <person name="Song Y."/>
            <person name="Salvetti E."/>
            <person name="Wrobel A."/>
            <person name="Rasinkangas P."/>
            <person name="Parkhill J."/>
            <person name="Rea M.C."/>
            <person name="O'Sullivan O."/>
            <person name="Ritari J."/>
            <person name="Douillard F.P."/>
            <person name="Paul Ross R."/>
            <person name="Yang R."/>
            <person name="Briner A.E."/>
            <person name="Felis G.E."/>
            <person name="de Vos W.M."/>
            <person name="Barrangou R."/>
            <person name="Klaenhammer T.R."/>
            <person name="Caufield P.W."/>
            <person name="Cui Y."/>
            <person name="Zhang H."/>
            <person name="O'Toole P.W."/>
        </authorList>
    </citation>
    <scope>NUCLEOTIDE SEQUENCE [LARGE SCALE GENOMIC DNA]</scope>
    <source>
        <strain evidence="4 5">DSM 13345</strain>
    </source>
</reference>
<name>A0A0R1NZW2_LIMMU</name>
<dbReference type="CDD" id="cd09117">
    <property type="entry name" value="PLDc_Bfil_DEXD_like"/>
    <property type="match status" value="1"/>
</dbReference>
<feature type="domain" description="PLD phosphodiesterase" evidence="3">
    <location>
        <begin position="114"/>
        <end position="144"/>
    </location>
</feature>
<evidence type="ECO:0000256" key="1">
    <source>
        <dbReference type="SAM" id="Coils"/>
    </source>
</evidence>
<protein>
    <recommendedName>
        <fullName evidence="3">PLD phosphodiesterase domain-containing protein</fullName>
    </recommendedName>
</protein>
<dbReference type="GO" id="GO:0006793">
    <property type="term" value="P:phosphorus metabolic process"/>
    <property type="evidence" value="ECO:0007669"/>
    <property type="project" value="UniProtKB-ARBA"/>
</dbReference>
<keyword evidence="1" id="KW-0175">Coiled coil</keyword>
<dbReference type="AlphaFoldDB" id="A0A0R1NZW2"/>
<feature type="region of interest" description="Disordered" evidence="2">
    <location>
        <begin position="736"/>
        <end position="756"/>
    </location>
</feature>
<evidence type="ECO:0000259" key="3">
    <source>
        <dbReference type="PROSITE" id="PS50035"/>
    </source>
</evidence>
<dbReference type="Pfam" id="PF13091">
    <property type="entry name" value="PLDc_2"/>
    <property type="match status" value="1"/>
</dbReference>